<feature type="region of interest" description="Disordered" evidence="1">
    <location>
        <begin position="1"/>
        <end position="54"/>
    </location>
</feature>
<gene>
    <name evidence="2" type="ORF">MNEG_16233</name>
</gene>
<protein>
    <submittedName>
        <fullName evidence="2">Uncharacterized protein</fullName>
    </submittedName>
</protein>
<feature type="compositionally biased region" description="Gly residues" evidence="1">
    <location>
        <begin position="7"/>
        <end position="32"/>
    </location>
</feature>
<name>A0A0D2IUW9_9CHLO</name>
<evidence type="ECO:0000313" key="2">
    <source>
        <dbReference type="EMBL" id="KIY91732.1"/>
    </source>
</evidence>
<organism evidence="2 3">
    <name type="scientific">Monoraphidium neglectum</name>
    <dbReference type="NCBI Taxonomy" id="145388"/>
    <lineage>
        <taxon>Eukaryota</taxon>
        <taxon>Viridiplantae</taxon>
        <taxon>Chlorophyta</taxon>
        <taxon>core chlorophytes</taxon>
        <taxon>Chlorophyceae</taxon>
        <taxon>CS clade</taxon>
        <taxon>Sphaeropleales</taxon>
        <taxon>Selenastraceae</taxon>
        <taxon>Monoraphidium</taxon>
    </lineage>
</organism>
<dbReference type="KEGG" id="mng:MNEG_16233"/>
<proteinExistence type="predicted"/>
<sequence>HGEEEGWAGGANVGPNGGAGFGFGSGGGGGARGAALAALQRSRSQRVAGQGGAA</sequence>
<dbReference type="AlphaFoldDB" id="A0A0D2IUW9"/>
<evidence type="ECO:0000256" key="1">
    <source>
        <dbReference type="SAM" id="MobiDB-lite"/>
    </source>
</evidence>
<dbReference type="Proteomes" id="UP000054498">
    <property type="component" value="Unassembled WGS sequence"/>
</dbReference>
<evidence type="ECO:0000313" key="3">
    <source>
        <dbReference type="Proteomes" id="UP000054498"/>
    </source>
</evidence>
<dbReference type="RefSeq" id="XP_013890752.1">
    <property type="nucleotide sequence ID" value="XM_014035298.1"/>
</dbReference>
<dbReference type="EMBL" id="KK106352">
    <property type="protein sequence ID" value="KIY91732.1"/>
    <property type="molecule type" value="Genomic_DNA"/>
</dbReference>
<accession>A0A0D2IUW9</accession>
<feature type="non-terminal residue" evidence="2">
    <location>
        <position position="1"/>
    </location>
</feature>
<dbReference type="GeneID" id="25733972"/>
<reference evidence="2 3" key="1">
    <citation type="journal article" date="2013" name="BMC Genomics">
        <title>Reconstruction of the lipid metabolism for the microalga Monoraphidium neglectum from its genome sequence reveals characteristics suitable for biofuel production.</title>
        <authorList>
            <person name="Bogen C."/>
            <person name="Al-Dilaimi A."/>
            <person name="Albersmeier A."/>
            <person name="Wichmann J."/>
            <person name="Grundmann M."/>
            <person name="Rupp O."/>
            <person name="Lauersen K.J."/>
            <person name="Blifernez-Klassen O."/>
            <person name="Kalinowski J."/>
            <person name="Goesmann A."/>
            <person name="Mussgnug J.H."/>
            <person name="Kruse O."/>
        </authorList>
    </citation>
    <scope>NUCLEOTIDE SEQUENCE [LARGE SCALE GENOMIC DNA]</scope>
    <source>
        <strain evidence="2 3">SAG 48.87</strain>
    </source>
</reference>
<keyword evidence="3" id="KW-1185">Reference proteome</keyword>